<dbReference type="PATRIC" id="fig|1203610.3.peg.4264"/>
<dbReference type="RefSeq" id="WP_028729289.1">
    <property type="nucleotide sequence ID" value="NZ_KE386763.1"/>
</dbReference>
<protein>
    <recommendedName>
        <fullName evidence="3">Fimbrillin family protein</fullName>
    </recommendedName>
</protein>
<reference evidence="1 2" key="1">
    <citation type="submission" date="2013-04" db="EMBL/GenBank/DDBJ databases">
        <title>The Genome Sequence of Parabacteroides gordonii DSM 23371.</title>
        <authorList>
            <consortium name="The Broad Institute Genomics Platform"/>
            <person name="Earl A."/>
            <person name="Ward D."/>
            <person name="Feldgarden M."/>
            <person name="Gevers D."/>
            <person name="Martens E."/>
            <person name="Sakamoto M."/>
            <person name="Benno Y."/>
            <person name="Suzuki N."/>
            <person name="Matsunaga N."/>
            <person name="Koshihara K."/>
            <person name="Seki M."/>
            <person name="Komiya H."/>
            <person name="Walker B."/>
            <person name="Young S."/>
            <person name="Zeng Q."/>
            <person name="Gargeya S."/>
            <person name="Fitzgerald M."/>
            <person name="Haas B."/>
            <person name="Abouelleil A."/>
            <person name="Allen A.W."/>
            <person name="Alvarado L."/>
            <person name="Arachchi H.M."/>
            <person name="Berlin A.M."/>
            <person name="Chapman S.B."/>
            <person name="Gainer-Dewar J."/>
            <person name="Goldberg J."/>
            <person name="Griggs A."/>
            <person name="Gujja S."/>
            <person name="Hansen M."/>
            <person name="Howarth C."/>
            <person name="Imamovic A."/>
            <person name="Ireland A."/>
            <person name="Larimer J."/>
            <person name="McCowan C."/>
            <person name="Murphy C."/>
            <person name="Pearson M."/>
            <person name="Poon T.W."/>
            <person name="Priest M."/>
            <person name="Roberts A."/>
            <person name="Saif S."/>
            <person name="Shea T."/>
            <person name="Sisk P."/>
            <person name="Sykes S."/>
            <person name="Wortman J."/>
            <person name="Nusbaum C."/>
            <person name="Birren B."/>
        </authorList>
    </citation>
    <scope>NUCLEOTIDE SEQUENCE [LARGE SCALE GENOMIC DNA]</scope>
    <source>
        <strain evidence="1 2">MS-1</strain>
    </source>
</reference>
<comment type="caution">
    <text evidence="1">The sequence shown here is derived from an EMBL/GenBank/DDBJ whole genome shotgun (WGS) entry which is preliminary data.</text>
</comment>
<evidence type="ECO:0000313" key="1">
    <source>
        <dbReference type="EMBL" id="KKB50651.1"/>
    </source>
</evidence>
<dbReference type="STRING" id="1203610.HMPREF1536_04190"/>
<dbReference type="PROSITE" id="PS51257">
    <property type="entry name" value="PROKAR_LIPOPROTEIN"/>
    <property type="match status" value="1"/>
</dbReference>
<dbReference type="HOGENOM" id="CLU_972694_0_0_10"/>
<proteinExistence type="predicted"/>
<evidence type="ECO:0008006" key="3">
    <source>
        <dbReference type="Google" id="ProtNLM"/>
    </source>
</evidence>
<dbReference type="Pfam" id="PF13149">
    <property type="entry name" value="Mfa_like_1"/>
    <property type="match status" value="1"/>
</dbReference>
<accession>A0A0F5IYE7</accession>
<dbReference type="EMBL" id="AQHW01000020">
    <property type="protein sequence ID" value="KKB50651.1"/>
    <property type="molecule type" value="Genomic_DNA"/>
</dbReference>
<sequence>MNMIKEKNKQWLSLLVGISLLTGLVACTGETMLSPSGEGKPVIVNAEINSDQPVTEITRAQIEENTYDRSTFIASDKIRITRTTLANRSEAADYQLDEDGQWTSTSTPLTLLAGASYQAVYPAGNDAVIIYDQSSVDNYIKSNRLVSAIIKAPQTEKLGFTFEHQNTKLTLVFAPKVASSLPADFSFQVSGAGLQTGGTTSEFIKLYHPGDKTWCGIVHPKESGTTAITITLTYNGVNYSSTINCALAAKTHYQYTLSLRDDILVPEANGILGWTDDFNYTGPID</sequence>
<dbReference type="CDD" id="cd13120">
    <property type="entry name" value="BF2867_like_N"/>
    <property type="match status" value="1"/>
</dbReference>
<dbReference type="InterPro" id="IPR025049">
    <property type="entry name" value="Mfa-like_1"/>
</dbReference>
<dbReference type="Proteomes" id="UP000033035">
    <property type="component" value="Unassembled WGS sequence"/>
</dbReference>
<dbReference type="AlphaFoldDB" id="A0A0F5IYE7"/>
<keyword evidence="2" id="KW-1185">Reference proteome</keyword>
<dbReference type="Gene3D" id="2.60.40.2630">
    <property type="match status" value="1"/>
</dbReference>
<organism evidence="1 2">
    <name type="scientific">Parabacteroides gordonii MS-1 = DSM 23371</name>
    <dbReference type="NCBI Taxonomy" id="1203610"/>
    <lineage>
        <taxon>Bacteria</taxon>
        <taxon>Pseudomonadati</taxon>
        <taxon>Bacteroidota</taxon>
        <taxon>Bacteroidia</taxon>
        <taxon>Bacteroidales</taxon>
        <taxon>Tannerellaceae</taxon>
        <taxon>Parabacteroides</taxon>
    </lineage>
</organism>
<gene>
    <name evidence="1" type="ORF">HMPREF1536_04190</name>
</gene>
<evidence type="ECO:0000313" key="2">
    <source>
        <dbReference type="Proteomes" id="UP000033035"/>
    </source>
</evidence>
<name>A0A0F5IYE7_9BACT</name>